<comment type="catalytic activity">
    <reaction evidence="16">
        <text>trimethylamine + NADPH + O2 = trimethylamine N-oxide + NADP(+) + H2O</text>
        <dbReference type="Rhea" id="RHEA:31979"/>
        <dbReference type="ChEBI" id="CHEBI:15377"/>
        <dbReference type="ChEBI" id="CHEBI:15379"/>
        <dbReference type="ChEBI" id="CHEBI:15724"/>
        <dbReference type="ChEBI" id="CHEBI:57783"/>
        <dbReference type="ChEBI" id="CHEBI:58349"/>
        <dbReference type="ChEBI" id="CHEBI:58389"/>
        <dbReference type="EC" id="1.14.13.148"/>
    </reaction>
    <physiologicalReaction direction="left-to-right" evidence="16">
        <dbReference type="Rhea" id="RHEA:31980"/>
    </physiologicalReaction>
</comment>
<evidence type="ECO:0000256" key="12">
    <source>
        <dbReference type="ARBA" id="ARBA00023136"/>
    </source>
</evidence>
<organism evidence="20">
    <name type="scientific">Ornithodoros turicata</name>
    <dbReference type="NCBI Taxonomy" id="34597"/>
    <lineage>
        <taxon>Eukaryota</taxon>
        <taxon>Metazoa</taxon>
        <taxon>Ecdysozoa</taxon>
        <taxon>Arthropoda</taxon>
        <taxon>Chelicerata</taxon>
        <taxon>Arachnida</taxon>
        <taxon>Acari</taxon>
        <taxon>Parasitiformes</taxon>
        <taxon>Ixodida</taxon>
        <taxon>Ixodoidea</taxon>
        <taxon>Argasidae</taxon>
        <taxon>Ornithodorinae</taxon>
        <taxon>Ornithodoros</taxon>
    </lineage>
</organism>
<dbReference type="PRINTS" id="PR01121">
    <property type="entry name" value="FMOXYGENASE1"/>
</dbReference>
<dbReference type="GO" id="GO:0034899">
    <property type="term" value="F:trimethylamine monooxygenase activity"/>
    <property type="evidence" value="ECO:0007669"/>
    <property type="project" value="UniProtKB-EC"/>
</dbReference>
<evidence type="ECO:0000256" key="5">
    <source>
        <dbReference type="ARBA" id="ARBA00022692"/>
    </source>
</evidence>
<comment type="similarity">
    <text evidence="3 18 19">Belongs to the FMO family.</text>
</comment>
<comment type="catalytic activity">
    <reaction evidence="15">
        <text>hypotaurine + NADPH + O2 + H(+) = taurine + NADP(+) + H2O</text>
        <dbReference type="Rhea" id="RHEA:69819"/>
        <dbReference type="ChEBI" id="CHEBI:15377"/>
        <dbReference type="ChEBI" id="CHEBI:15378"/>
        <dbReference type="ChEBI" id="CHEBI:15379"/>
        <dbReference type="ChEBI" id="CHEBI:57783"/>
        <dbReference type="ChEBI" id="CHEBI:57853"/>
        <dbReference type="ChEBI" id="CHEBI:58349"/>
        <dbReference type="ChEBI" id="CHEBI:507393"/>
        <dbReference type="EC" id="1.14.13.8"/>
    </reaction>
    <physiologicalReaction direction="left-to-right" evidence="15">
        <dbReference type="Rhea" id="RHEA:69820"/>
    </physiologicalReaction>
</comment>
<evidence type="ECO:0000256" key="8">
    <source>
        <dbReference type="ARBA" id="ARBA00022857"/>
    </source>
</evidence>
<dbReference type="InterPro" id="IPR036188">
    <property type="entry name" value="FAD/NAD-bd_sf"/>
</dbReference>
<keyword evidence="6 18" id="KW-0256">Endoplasmic reticulum</keyword>
<dbReference type="GO" id="GO:0047822">
    <property type="term" value="F:hypotaurine monooxygenase activity"/>
    <property type="evidence" value="ECO:0007669"/>
    <property type="project" value="RHEA"/>
</dbReference>
<reference evidence="20" key="1">
    <citation type="submission" date="2018-03" db="EMBL/GenBank/DDBJ databases">
        <title>The relapsing fever spirochete Borrelia turicatae persists in the highly oxidative environment of its soft-bodied tick vector.</title>
        <authorList>
            <person name="Bourret T.J."/>
            <person name="Boyle W.K."/>
            <person name="Valenzuela J.G."/>
            <person name="Oliveira F."/>
            <person name="Lopez J.E."/>
        </authorList>
    </citation>
    <scope>NUCLEOTIDE SEQUENCE</scope>
    <source>
        <strain evidence="20">Kansas strain/isolate</strain>
        <tissue evidence="20">Salivary glands</tissue>
    </source>
</reference>
<dbReference type="InterPro" id="IPR000960">
    <property type="entry name" value="Flavin_mOase"/>
</dbReference>
<evidence type="ECO:0000256" key="10">
    <source>
        <dbReference type="ARBA" id="ARBA00023002"/>
    </source>
</evidence>
<comment type="catalytic activity">
    <reaction evidence="17">
        <text>N,N-dimethylaniline + NADPH + O2 + H(+) = N,N-dimethylaniline N-oxide + NADP(+) + H2O</text>
        <dbReference type="Rhea" id="RHEA:24468"/>
        <dbReference type="ChEBI" id="CHEBI:15377"/>
        <dbReference type="ChEBI" id="CHEBI:15378"/>
        <dbReference type="ChEBI" id="CHEBI:15379"/>
        <dbReference type="ChEBI" id="CHEBI:16269"/>
        <dbReference type="ChEBI" id="CHEBI:17735"/>
        <dbReference type="ChEBI" id="CHEBI:57783"/>
        <dbReference type="ChEBI" id="CHEBI:58349"/>
        <dbReference type="EC" id="1.14.13.8"/>
    </reaction>
    <physiologicalReaction direction="left-to-right" evidence="17">
        <dbReference type="Rhea" id="RHEA:24469"/>
    </physiologicalReaction>
</comment>
<comment type="function">
    <text evidence="13">Broad spectrum monooxygenase that catalyzes the oxygenation of a wide variety of nitrogen- and sulfur-containing compounds including xenobiotics. Catalyzes the S-oxygenation of hypotaurine to produce taurine, an organic osmolyte involved in cell volume regulation as well as a variety of cytoprotective and developmental processes. In vitro, catalyzes the N-oxygenation of trimethylamine (TMA) to produce trimethylamine N-oxide (TMAO) and could therefore participate to the detoxification of this compound that is generated by the action of gut microbiota from dietary precursors such as choline, choline containing compounds, betaine or L-carnitine.</text>
</comment>
<comment type="catalytic activity">
    <reaction evidence="14">
        <text>hypotaurine + NADH + O2 + H(+) = taurine + NAD(+) + H2O</text>
        <dbReference type="Rhea" id="RHEA:74111"/>
        <dbReference type="ChEBI" id="CHEBI:15377"/>
        <dbReference type="ChEBI" id="CHEBI:15378"/>
        <dbReference type="ChEBI" id="CHEBI:15379"/>
        <dbReference type="ChEBI" id="CHEBI:57540"/>
        <dbReference type="ChEBI" id="CHEBI:57853"/>
        <dbReference type="ChEBI" id="CHEBI:57945"/>
        <dbReference type="ChEBI" id="CHEBI:507393"/>
        <dbReference type="EC" id="1.14.13.8"/>
    </reaction>
    <physiologicalReaction direction="left-to-right" evidence="14">
        <dbReference type="Rhea" id="RHEA:74112"/>
    </physiologicalReaction>
</comment>
<evidence type="ECO:0000256" key="3">
    <source>
        <dbReference type="ARBA" id="ARBA00009183"/>
    </source>
</evidence>
<keyword evidence="11 18" id="KW-0503">Monooxygenase</keyword>
<dbReference type="GO" id="GO:0005789">
    <property type="term" value="C:endoplasmic reticulum membrane"/>
    <property type="evidence" value="ECO:0007669"/>
    <property type="project" value="UniProtKB-SubCell"/>
</dbReference>
<keyword evidence="10 18" id="KW-0560">Oxidoreductase</keyword>
<dbReference type="InterPro" id="IPR020946">
    <property type="entry name" value="Flavin_mOase-like"/>
</dbReference>
<evidence type="ECO:0000256" key="1">
    <source>
        <dbReference type="ARBA" id="ARBA00001974"/>
    </source>
</evidence>
<keyword evidence="12 18" id="KW-0472">Membrane</keyword>
<dbReference type="FunFam" id="3.50.50.60:FF:000159">
    <property type="entry name" value="Dimethylaniline monooxygenase [N-oxide-forming]"/>
    <property type="match status" value="1"/>
</dbReference>
<dbReference type="Pfam" id="PF00743">
    <property type="entry name" value="FMO-like"/>
    <property type="match status" value="1"/>
</dbReference>
<accession>A0A2R5LMU9</accession>
<keyword evidence="9" id="KW-1133">Transmembrane helix</keyword>
<dbReference type="EC" id="1.-.-.-" evidence="19"/>
<keyword evidence="4 18" id="KW-0285">Flavoprotein</keyword>
<dbReference type="EMBL" id="GGLE01006708">
    <property type="protein sequence ID" value="MBY10834.1"/>
    <property type="molecule type" value="Transcribed_RNA"/>
</dbReference>
<keyword evidence="7 18" id="KW-0274">FAD</keyword>
<comment type="subcellular location">
    <subcellularLocation>
        <location evidence="2">Endoplasmic reticulum membrane</location>
        <topology evidence="2">Single-pass membrane protein</topology>
    </subcellularLocation>
</comment>
<dbReference type="GO" id="GO:0004499">
    <property type="term" value="F:N,N-dimethylaniline monooxygenase activity"/>
    <property type="evidence" value="ECO:0007669"/>
    <property type="project" value="UniProtKB-UniRule"/>
</dbReference>
<evidence type="ECO:0000256" key="19">
    <source>
        <dbReference type="RuleBase" id="RU361177"/>
    </source>
</evidence>
<dbReference type="InterPro" id="IPR050346">
    <property type="entry name" value="FMO-like"/>
</dbReference>
<evidence type="ECO:0000256" key="11">
    <source>
        <dbReference type="ARBA" id="ARBA00023033"/>
    </source>
</evidence>
<dbReference type="GO" id="GO:0050661">
    <property type="term" value="F:NADP binding"/>
    <property type="evidence" value="ECO:0007669"/>
    <property type="project" value="InterPro"/>
</dbReference>
<keyword evidence="5" id="KW-0812">Transmembrane</keyword>
<name>A0A2R5LMU9_9ACAR</name>
<evidence type="ECO:0000256" key="17">
    <source>
        <dbReference type="ARBA" id="ARBA00049443"/>
    </source>
</evidence>
<evidence type="ECO:0000256" key="13">
    <source>
        <dbReference type="ARBA" id="ARBA00045957"/>
    </source>
</evidence>
<dbReference type="Gene3D" id="3.50.50.60">
    <property type="entry name" value="FAD/NAD(P)-binding domain"/>
    <property type="match status" value="3"/>
</dbReference>
<proteinExistence type="inferred from homology"/>
<sequence>MRVVIVGAGTAGVAALKACVEEGIDAVCYERDEDIGGLWWFRDDKTPPGRSTVMRHTVANSSKELSAFSDFPQPAEFPPYPHNTQMLQYLRLYVDHFNLRGRISFGKQVNAVQCNDDSVTLKVQEGDQVTQETFDYCLLCLGHHTVPNMPDAVPGQERFEGKLIHAQDFRDGTPFKGQRVCVVGLGNSGGDVAVELSWESAVVFLSARRGNWVLPPLIGDSPADAYFMRRISALKTGLLVRLLGLRGASWFTERKLDAIWDHDLLGLKPDHPYLSQAATINGYLYARIMSGAVRVRKGIKAFTERGVIFDGTDIEEPLDAVVYATGYRADKLPIENTDDILPRDQMGRPVLYKGIFCPEKPRLGYIGHIDASGSLMEMFEMQSRYAARVFAGHVTLPTPAEMRAVAEEDVQRRTKDFIDSPRHHIMVTKMEYVDHLAEEIGCRPPLQRLFFTDPRMFKAVMFGPFLNSQYRLVGPHPWSGARQVLLGYQERVRNVLKPPRPVRAKSRAGLAVAAACTAAAAAFTLKSTSGKKPNGDVGSS</sequence>
<protein>
    <recommendedName>
        <fullName evidence="19">Flavin-containing monooxygenase</fullName>
        <ecNumber evidence="19">1.-.-.-</ecNumber>
    </recommendedName>
</protein>
<evidence type="ECO:0000256" key="7">
    <source>
        <dbReference type="ARBA" id="ARBA00022827"/>
    </source>
</evidence>
<evidence type="ECO:0000256" key="6">
    <source>
        <dbReference type="ARBA" id="ARBA00022824"/>
    </source>
</evidence>
<evidence type="ECO:0000313" key="20">
    <source>
        <dbReference type="EMBL" id="MBY10834.1"/>
    </source>
</evidence>
<evidence type="ECO:0000256" key="2">
    <source>
        <dbReference type="ARBA" id="ARBA00004389"/>
    </source>
</evidence>
<keyword evidence="8 18" id="KW-0521">NADP</keyword>
<evidence type="ECO:0000256" key="15">
    <source>
        <dbReference type="ARBA" id="ARBA00048041"/>
    </source>
</evidence>
<evidence type="ECO:0000256" key="16">
    <source>
        <dbReference type="ARBA" id="ARBA00048088"/>
    </source>
</evidence>
<evidence type="ECO:0000256" key="9">
    <source>
        <dbReference type="ARBA" id="ARBA00022989"/>
    </source>
</evidence>
<dbReference type="PANTHER" id="PTHR23023">
    <property type="entry name" value="DIMETHYLANILINE MONOOXYGENASE"/>
    <property type="match status" value="1"/>
</dbReference>
<evidence type="ECO:0000256" key="18">
    <source>
        <dbReference type="PIRNR" id="PIRNR000332"/>
    </source>
</evidence>
<dbReference type="InterPro" id="IPR002253">
    <property type="entry name" value="Flavin_mOase_1"/>
</dbReference>
<evidence type="ECO:0000256" key="14">
    <source>
        <dbReference type="ARBA" id="ARBA00047338"/>
    </source>
</evidence>
<dbReference type="SUPFAM" id="SSF51905">
    <property type="entry name" value="FAD/NAD(P)-binding domain"/>
    <property type="match status" value="2"/>
</dbReference>
<dbReference type="PRINTS" id="PR00370">
    <property type="entry name" value="FMOXYGENASE"/>
</dbReference>
<evidence type="ECO:0000256" key="4">
    <source>
        <dbReference type="ARBA" id="ARBA00022630"/>
    </source>
</evidence>
<comment type="cofactor">
    <cofactor evidence="1 18 19">
        <name>FAD</name>
        <dbReference type="ChEBI" id="CHEBI:57692"/>
    </cofactor>
</comment>
<dbReference type="PIRSF" id="PIRSF000332">
    <property type="entry name" value="FMO"/>
    <property type="match status" value="1"/>
</dbReference>
<dbReference type="AlphaFoldDB" id="A0A2R5LMU9"/>
<dbReference type="GO" id="GO:0050660">
    <property type="term" value="F:flavin adenine dinucleotide binding"/>
    <property type="evidence" value="ECO:0007669"/>
    <property type="project" value="InterPro"/>
</dbReference>